<accession>A0A563VTT1</accession>
<dbReference type="Proteomes" id="UP000320055">
    <property type="component" value="Unassembled WGS sequence"/>
</dbReference>
<dbReference type="EMBL" id="CAACVJ010000219">
    <property type="protein sequence ID" value="VEP14899.1"/>
    <property type="molecule type" value="Genomic_DNA"/>
</dbReference>
<proteinExistence type="predicted"/>
<keyword evidence="3" id="KW-1185">Reference proteome</keyword>
<evidence type="ECO:0000313" key="1">
    <source>
        <dbReference type="EMBL" id="VEP14886.1"/>
    </source>
</evidence>
<name>A0A563VTT1_9CYAN</name>
<evidence type="ECO:0000313" key="3">
    <source>
        <dbReference type="Proteomes" id="UP000320055"/>
    </source>
</evidence>
<evidence type="ECO:0000313" key="2">
    <source>
        <dbReference type="EMBL" id="VEP14899.1"/>
    </source>
</evidence>
<reference evidence="1 3" key="1">
    <citation type="submission" date="2019-01" db="EMBL/GenBank/DDBJ databases">
        <authorList>
            <person name="Brito A."/>
        </authorList>
    </citation>
    <scope>NUCLEOTIDE SEQUENCE [LARGE SCALE GENOMIC DNA]</scope>
    <source>
        <strain evidence="1">1</strain>
    </source>
</reference>
<dbReference type="AlphaFoldDB" id="A0A563VTT1"/>
<sequence length="72" mass="8176">MILIYGIMFGLVANSIRGIASMAETPIIWYSSVDGLYCISYSDFKGGLLPLIMNKIQFFNYPTKKRPEVQSY</sequence>
<protein>
    <submittedName>
        <fullName evidence="1">Uncharacterized protein</fullName>
    </submittedName>
</protein>
<organism evidence="1 3">
    <name type="scientific">Hyella patelloides LEGE 07179</name>
    <dbReference type="NCBI Taxonomy" id="945734"/>
    <lineage>
        <taxon>Bacteria</taxon>
        <taxon>Bacillati</taxon>
        <taxon>Cyanobacteriota</taxon>
        <taxon>Cyanophyceae</taxon>
        <taxon>Pleurocapsales</taxon>
        <taxon>Hyellaceae</taxon>
        <taxon>Hyella</taxon>
    </lineage>
</organism>
<dbReference type="EMBL" id="CAACVJ010000218">
    <property type="protein sequence ID" value="VEP14886.1"/>
    <property type="molecule type" value="Genomic_DNA"/>
</dbReference>
<gene>
    <name evidence="1" type="ORF">H1P_2950005</name>
    <name evidence="2" type="ORF">H1P_2960007</name>
</gene>